<keyword evidence="2" id="KW-1185">Reference proteome</keyword>
<gene>
    <name evidence="1" type="ORF">BST44_05620</name>
</gene>
<dbReference type="STRING" id="1783.BST44_05620"/>
<organism evidence="1 2">
    <name type="scientific">Mycobacterium scrofulaceum</name>
    <dbReference type="NCBI Taxonomy" id="1783"/>
    <lineage>
        <taxon>Bacteria</taxon>
        <taxon>Bacillati</taxon>
        <taxon>Actinomycetota</taxon>
        <taxon>Actinomycetes</taxon>
        <taxon>Mycobacteriales</taxon>
        <taxon>Mycobacteriaceae</taxon>
        <taxon>Mycobacterium</taxon>
    </lineage>
</organism>
<reference evidence="1 2" key="1">
    <citation type="submission" date="2017-02" db="EMBL/GenBank/DDBJ databases">
        <title>The new phylogeny of genus Mycobacterium.</title>
        <authorList>
            <person name="Tortoli E."/>
            <person name="Trovato A."/>
            <person name="Cirillo D.M."/>
        </authorList>
    </citation>
    <scope>NUCLEOTIDE SEQUENCE [LARGE SCALE GENOMIC DNA]</scope>
    <source>
        <strain evidence="1 2">DSM 43992</strain>
    </source>
</reference>
<protein>
    <submittedName>
        <fullName evidence="1">Uncharacterized protein</fullName>
    </submittedName>
</protein>
<evidence type="ECO:0000313" key="1">
    <source>
        <dbReference type="EMBL" id="ORB75340.1"/>
    </source>
</evidence>
<dbReference type="AlphaFoldDB" id="A0A1X0KJ67"/>
<dbReference type="InterPro" id="IPR046036">
    <property type="entry name" value="DUF5994"/>
</dbReference>
<name>A0A1X0KJ67_MYCSC</name>
<proteinExistence type="predicted"/>
<dbReference type="Proteomes" id="UP000192601">
    <property type="component" value="Unassembled WGS sequence"/>
</dbReference>
<sequence length="155" mass="17251">MAPVTPSRSSATRLVLCERDGSPVAVDGAWWPKSLDLRLELPDLLAVFGLWIGGVHRVIYDSSAWLPAPSRLIRHREMVSLHPYRMVFNDTIYLMGTHSRDAVLFVLPPSSAKEAQRVLGEVSSCAQPMNAALMRELIRQSASSPEPFDAPARWE</sequence>
<comment type="caution">
    <text evidence="1">The sequence shown here is derived from an EMBL/GenBank/DDBJ whole genome shotgun (WGS) entry which is preliminary data.</text>
</comment>
<dbReference type="Pfam" id="PF19457">
    <property type="entry name" value="DUF5994"/>
    <property type="match status" value="1"/>
</dbReference>
<evidence type="ECO:0000313" key="2">
    <source>
        <dbReference type="Proteomes" id="UP000192601"/>
    </source>
</evidence>
<accession>A0A1X0KJ67</accession>
<dbReference type="EMBL" id="MVIJ01000005">
    <property type="protein sequence ID" value="ORB75340.1"/>
    <property type="molecule type" value="Genomic_DNA"/>
</dbReference>
<dbReference type="OrthoDB" id="3785441at2"/>